<dbReference type="AlphaFoldDB" id="A0AAN7TDX7"/>
<sequence>MAPIRPTKHSRAVRSAKDPRGIYAPPTTPSFPSSTTSTTTRALEEPTEYSAQDDFATFKTTKKDKQSIRHQALLAKARASQPGGASKVLKRRRAGKKLKTGLGSLAEALEDVEGDDGGDRAEGGEWEGIDEEEMGSEAAAAAVPPGLRKRPRNAGVRGGVGGGVGGKKMVMKSLRHNPGALKRKGVMEERERERFARNLAEMVGSAPVGNARVAGGDGVGGDGVGEDGVGGDRDGDRDGGQGERWAALRRFIGGSLEMSGAFKAVK</sequence>
<dbReference type="EMBL" id="JAVRRL010000038">
    <property type="protein sequence ID" value="KAK5111536.1"/>
    <property type="molecule type" value="Genomic_DNA"/>
</dbReference>
<feature type="region of interest" description="Disordered" evidence="5">
    <location>
        <begin position="208"/>
        <end position="242"/>
    </location>
</feature>
<evidence type="ECO:0000256" key="1">
    <source>
        <dbReference type="ARBA" id="ARBA00004604"/>
    </source>
</evidence>
<feature type="compositionally biased region" description="Basic and acidic residues" evidence="5">
    <location>
        <begin position="230"/>
        <end position="241"/>
    </location>
</feature>
<dbReference type="InterPro" id="IPR028160">
    <property type="entry name" value="Slx9-like"/>
</dbReference>
<feature type="region of interest" description="Disordered" evidence="5">
    <location>
        <begin position="76"/>
        <end position="189"/>
    </location>
</feature>
<dbReference type="GO" id="GO:0030688">
    <property type="term" value="C:preribosome, small subunit precursor"/>
    <property type="evidence" value="ECO:0007669"/>
    <property type="project" value="InterPro"/>
</dbReference>
<proteinExistence type="inferred from homology"/>
<dbReference type="Pfam" id="PF15341">
    <property type="entry name" value="SLX9"/>
    <property type="match status" value="1"/>
</dbReference>
<dbReference type="Proteomes" id="UP001310890">
    <property type="component" value="Unassembled WGS sequence"/>
</dbReference>
<feature type="compositionally biased region" description="Low complexity" evidence="5">
    <location>
        <begin position="30"/>
        <end position="40"/>
    </location>
</feature>
<evidence type="ECO:0000256" key="5">
    <source>
        <dbReference type="SAM" id="MobiDB-lite"/>
    </source>
</evidence>
<reference evidence="6" key="1">
    <citation type="submission" date="2023-08" db="EMBL/GenBank/DDBJ databases">
        <title>Black Yeasts Isolated from many extreme environments.</title>
        <authorList>
            <person name="Coleine C."/>
            <person name="Stajich J.E."/>
            <person name="Selbmann L."/>
        </authorList>
    </citation>
    <scope>NUCLEOTIDE SEQUENCE</scope>
    <source>
        <strain evidence="6">CCFEE 5401</strain>
    </source>
</reference>
<dbReference type="GO" id="GO:0000462">
    <property type="term" value="P:maturation of SSU-rRNA from tricistronic rRNA transcript (SSU-rRNA, 5.8S rRNA, LSU-rRNA)"/>
    <property type="evidence" value="ECO:0007669"/>
    <property type="project" value="InterPro"/>
</dbReference>
<evidence type="ECO:0000313" key="7">
    <source>
        <dbReference type="Proteomes" id="UP001310890"/>
    </source>
</evidence>
<comment type="subcellular location">
    <subcellularLocation>
        <location evidence="1">Nucleus</location>
        <location evidence="1">Nucleolus</location>
    </subcellularLocation>
</comment>
<feature type="compositionally biased region" description="Basic residues" evidence="5">
    <location>
        <begin position="1"/>
        <end position="14"/>
    </location>
</feature>
<accession>A0AAN7TDX7</accession>
<name>A0AAN7TDX7_9PEZI</name>
<evidence type="ECO:0000256" key="3">
    <source>
        <dbReference type="ARBA" id="ARBA00021321"/>
    </source>
</evidence>
<protein>
    <recommendedName>
        <fullName evidence="3">Ribosome biogenesis protein SLX9</fullName>
    </recommendedName>
</protein>
<dbReference type="GO" id="GO:0030686">
    <property type="term" value="C:90S preribosome"/>
    <property type="evidence" value="ECO:0007669"/>
    <property type="project" value="InterPro"/>
</dbReference>
<comment type="similarity">
    <text evidence="2">Belongs to the SLX9 family.</text>
</comment>
<feature type="compositionally biased region" description="Gly residues" evidence="5">
    <location>
        <begin position="215"/>
        <end position="228"/>
    </location>
</feature>
<evidence type="ECO:0000313" key="6">
    <source>
        <dbReference type="EMBL" id="KAK5111536.1"/>
    </source>
</evidence>
<feature type="compositionally biased region" description="Acidic residues" evidence="5">
    <location>
        <begin position="124"/>
        <end position="135"/>
    </location>
</feature>
<gene>
    <name evidence="6" type="ORF">LTR62_004831</name>
</gene>
<dbReference type="GO" id="GO:0005730">
    <property type="term" value="C:nucleolus"/>
    <property type="evidence" value="ECO:0007669"/>
    <property type="project" value="UniProtKB-SubCell"/>
</dbReference>
<keyword evidence="4" id="KW-0539">Nucleus</keyword>
<comment type="caution">
    <text evidence="6">The sequence shown here is derived from an EMBL/GenBank/DDBJ whole genome shotgun (WGS) entry which is preliminary data.</text>
</comment>
<feature type="region of interest" description="Disordered" evidence="5">
    <location>
        <begin position="1"/>
        <end position="48"/>
    </location>
</feature>
<feature type="compositionally biased region" description="Basic residues" evidence="5">
    <location>
        <begin position="88"/>
        <end position="99"/>
    </location>
</feature>
<organism evidence="6 7">
    <name type="scientific">Meristemomyces frigidus</name>
    <dbReference type="NCBI Taxonomy" id="1508187"/>
    <lineage>
        <taxon>Eukaryota</taxon>
        <taxon>Fungi</taxon>
        <taxon>Dikarya</taxon>
        <taxon>Ascomycota</taxon>
        <taxon>Pezizomycotina</taxon>
        <taxon>Dothideomycetes</taxon>
        <taxon>Dothideomycetidae</taxon>
        <taxon>Mycosphaerellales</taxon>
        <taxon>Teratosphaeriaceae</taxon>
        <taxon>Meristemomyces</taxon>
    </lineage>
</organism>
<feature type="compositionally biased region" description="Gly residues" evidence="5">
    <location>
        <begin position="156"/>
        <end position="166"/>
    </location>
</feature>
<evidence type="ECO:0000256" key="2">
    <source>
        <dbReference type="ARBA" id="ARBA00011022"/>
    </source>
</evidence>
<evidence type="ECO:0000256" key="4">
    <source>
        <dbReference type="ARBA" id="ARBA00023242"/>
    </source>
</evidence>